<sequence>MEDSKAILKHGRQQCNEEDRVLGASERARNWNGDRLTLNIAHGVWIGGLSHLDLGEPRAGLRLLVNGPISALGEDQERGDQDRQQDCGRSATGARAEQSGWATRTQSEENSDERVQGQPANVVVTVEQGWYLRGGGGLHRRAQSTQQM</sequence>
<accession>A0AAD2H926</accession>
<proteinExistence type="predicted"/>
<evidence type="ECO:0000313" key="2">
    <source>
        <dbReference type="EMBL" id="CAK5270425.1"/>
    </source>
</evidence>
<reference evidence="2" key="1">
    <citation type="submission" date="2023-11" db="EMBL/GenBank/DDBJ databases">
        <authorList>
            <person name="De Vega J J."/>
            <person name="De Vega J J."/>
        </authorList>
    </citation>
    <scope>NUCLEOTIDE SEQUENCE</scope>
</reference>
<dbReference type="AlphaFoldDB" id="A0AAD2H926"/>
<feature type="region of interest" description="Disordered" evidence="1">
    <location>
        <begin position="71"/>
        <end position="117"/>
    </location>
</feature>
<gene>
    <name evidence="2" type="ORF">MYCIT1_LOCUS14828</name>
</gene>
<feature type="compositionally biased region" description="Basic and acidic residues" evidence="1">
    <location>
        <begin position="75"/>
        <end position="86"/>
    </location>
</feature>
<keyword evidence="3" id="KW-1185">Reference proteome</keyword>
<name>A0AAD2H926_9AGAR</name>
<evidence type="ECO:0000313" key="3">
    <source>
        <dbReference type="Proteomes" id="UP001295794"/>
    </source>
</evidence>
<dbReference type="Proteomes" id="UP001295794">
    <property type="component" value="Unassembled WGS sequence"/>
</dbReference>
<dbReference type="EMBL" id="CAVNYO010000166">
    <property type="protein sequence ID" value="CAK5270425.1"/>
    <property type="molecule type" value="Genomic_DNA"/>
</dbReference>
<organism evidence="2 3">
    <name type="scientific">Mycena citricolor</name>
    <dbReference type="NCBI Taxonomy" id="2018698"/>
    <lineage>
        <taxon>Eukaryota</taxon>
        <taxon>Fungi</taxon>
        <taxon>Dikarya</taxon>
        <taxon>Basidiomycota</taxon>
        <taxon>Agaricomycotina</taxon>
        <taxon>Agaricomycetes</taxon>
        <taxon>Agaricomycetidae</taxon>
        <taxon>Agaricales</taxon>
        <taxon>Marasmiineae</taxon>
        <taxon>Mycenaceae</taxon>
        <taxon>Mycena</taxon>
    </lineage>
</organism>
<protein>
    <submittedName>
        <fullName evidence="2">Uncharacterized protein</fullName>
    </submittedName>
</protein>
<comment type="caution">
    <text evidence="2">The sequence shown here is derived from an EMBL/GenBank/DDBJ whole genome shotgun (WGS) entry which is preliminary data.</text>
</comment>
<evidence type="ECO:0000256" key="1">
    <source>
        <dbReference type="SAM" id="MobiDB-lite"/>
    </source>
</evidence>